<evidence type="ECO:0008006" key="5">
    <source>
        <dbReference type="Google" id="ProtNLM"/>
    </source>
</evidence>
<dbReference type="InterPro" id="IPR026960">
    <property type="entry name" value="RVT-Znf"/>
</dbReference>
<accession>A0AAD8M9D5</accession>
<dbReference type="InterPro" id="IPR036397">
    <property type="entry name" value="RNaseH_sf"/>
</dbReference>
<dbReference type="InterPro" id="IPR044730">
    <property type="entry name" value="RNase_H-like_dom_plant"/>
</dbReference>
<dbReference type="CDD" id="cd06222">
    <property type="entry name" value="RNase_H_like"/>
    <property type="match status" value="1"/>
</dbReference>
<dbReference type="AlphaFoldDB" id="A0AAD8M9D5"/>
<dbReference type="Proteomes" id="UP001237642">
    <property type="component" value="Unassembled WGS sequence"/>
</dbReference>
<dbReference type="Gene3D" id="3.30.420.10">
    <property type="entry name" value="Ribonuclease H-like superfamily/Ribonuclease H"/>
    <property type="match status" value="1"/>
</dbReference>
<dbReference type="InterPro" id="IPR002156">
    <property type="entry name" value="RNaseH_domain"/>
</dbReference>
<dbReference type="GO" id="GO:0004523">
    <property type="term" value="F:RNA-DNA hybrid ribonuclease activity"/>
    <property type="evidence" value="ECO:0007669"/>
    <property type="project" value="InterPro"/>
</dbReference>
<dbReference type="Pfam" id="PF13966">
    <property type="entry name" value="zf-RVT"/>
    <property type="match status" value="1"/>
</dbReference>
<comment type="caution">
    <text evidence="3">The sequence shown here is derived from an EMBL/GenBank/DDBJ whole genome shotgun (WGS) entry which is preliminary data.</text>
</comment>
<sequence length="611" mass="69799">MSRLVNNDVQTCLEPNNDSLLFLKASTRSLQAIQNIFSLYSQCSGHMINFNKSILFFSPNTIDEIHSIFIAGLNMQTTEVIETYLGLPMMGGKTKKVLFSSMKDRIWLRLHSWRSSPFSQAGNEMLLKTVIQAMPTYFMSCFRIPEGQCQEIEKLMARYWEGNYPSLTWRSICWGKHLLIQGLRRRIGNRQNSNAFRDPWISRPPSFLPIMKGLNEEMKVSELIQQPGKWNRDLIQQLYLISDSQLILSVPLSPFNHEDSWLWHYNKNESYSVRSGYKLALSVDRSSPSSSSEVLSAWWKAFWAIQIPKKILIFGWRGFHEILPTTKGLHRRNVSTHSNCPLCGYGEDSNAHAVFWCPFVQEVWVLFEYQFMVGHKEDISFKDVLFYNTKLLEKELFDKMLIIAWGVWTERNKRTHGEAYRTTHQVKIWLTAYQEEIKSVNAKGRVLTGKALTHINQMEVGFQELTLCVDAAISTESEMIGLGAVIFAANKKVQASLAKPVEGSLSVFHAEALTILVGLHWAQTIGLSVEIILSDSLSLVQALDNSNVYQNELGIILGDIKMLLSNFPGATISHVSRKFNDVAHNLSKHALQLDEEASWVEEFPQHAENLI</sequence>
<evidence type="ECO:0000313" key="3">
    <source>
        <dbReference type="EMBL" id="KAK1364444.1"/>
    </source>
</evidence>
<proteinExistence type="predicted"/>
<name>A0AAD8M9D5_9APIA</name>
<gene>
    <name evidence="3" type="ORF">POM88_040005</name>
</gene>
<keyword evidence="4" id="KW-1185">Reference proteome</keyword>
<dbReference type="Pfam" id="PF13456">
    <property type="entry name" value="RVT_3"/>
    <property type="match status" value="1"/>
</dbReference>
<reference evidence="3" key="1">
    <citation type="submission" date="2023-02" db="EMBL/GenBank/DDBJ databases">
        <title>Genome of toxic invasive species Heracleum sosnowskyi carries increased number of genes despite the absence of recent whole-genome duplications.</title>
        <authorList>
            <person name="Schelkunov M."/>
            <person name="Shtratnikova V."/>
            <person name="Makarenko M."/>
            <person name="Klepikova A."/>
            <person name="Omelchenko D."/>
            <person name="Novikova G."/>
            <person name="Obukhova E."/>
            <person name="Bogdanov V."/>
            <person name="Penin A."/>
            <person name="Logacheva M."/>
        </authorList>
    </citation>
    <scope>NUCLEOTIDE SEQUENCE</scope>
    <source>
        <strain evidence="3">Hsosn_3</strain>
        <tissue evidence="3">Leaf</tissue>
    </source>
</reference>
<evidence type="ECO:0000313" key="4">
    <source>
        <dbReference type="Proteomes" id="UP001237642"/>
    </source>
</evidence>
<feature type="domain" description="RNase H type-1" evidence="1">
    <location>
        <begin position="469"/>
        <end position="590"/>
    </location>
</feature>
<dbReference type="GO" id="GO:0003676">
    <property type="term" value="F:nucleic acid binding"/>
    <property type="evidence" value="ECO:0007669"/>
    <property type="project" value="InterPro"/>
</dbReference>
<dbReference type="PANTHER" id="PTHR33116">
    <property type="entry name" value="REVERSE TRANSCRIPTASE ZINC-BINDING DOMAIN-CONTAINING PROTEIN-RELATED-RELATED"/>
    <property type="match status" value="1"/>
</dbReference>
<feature type="domain" description="Reverse transcriptase zinc-binding" evidence="2">
    <location>
        <begin position="271"/>
        <end position="364"/>
    </location>
</feature>
<reference evidence="3" key="2">
    <citation type="submission" date="2023-05" db="EMBL/GenBank/DDBJ databases">
        <authorList>
            <person name="Schelkunov M.I."/>
        </authorList>
    </citation>
    <scope>NUCLEOTIDE SEQUENCE</scope>
    <source>
        <strain evidence="3">Hsosn_3</strain>
        <tissue evidence="3">Leaf</tissue>
    </source>
</reference>
<dbReference type="InterPro" id="IPR012337">
    <property type="entry name" value="RNaseH-like_sf"/>
</dbReference>
<dbReference type="SUPFAM" id="SSF53098">
    <property type="entry name" value="Ribonuclease H-like"/>
    <property type="match status" value="1"/>
</dbReference>
<evidence type="ECO:0000259" key="1">
    <source>
        <dbReference type="Pfam" id="PF13456"/>
    </source>
</evidence>
<dbReference type="EMBL" id="JAUIZM010000009">
    <property type="protein sequence ID" value="KAK1364444.1"/>
    <property type="molecule type" value="Genomic_DNA"/>
</dbReference>
<organism evidence="3 4">
    <name type="scientific">Heracleum sosnowskyi</name>
    <dbReference type="NCBI Taxonomy" id="360622"/>
    <lineage>
        <taxon>Eukaryota</taxon>
        <taxon>Viridiplantae</taxon>
        <taxon>Streptophyta</taxon>
        <taxon>Embryophyta</taxon>
        <taxon>Tracheophyta</taxon>
        <taxon>Spermatophyta</taxon>
        <taxon>Magnoliopsida</taxon>
        <taxon>eudicotyledons</taxon>
        <taxon>Gunneridae</taxon>
        <taxon>Pentapetalae</taxon>
        <taxon>asterids</taxon>
        <taxon>campanulids</taxon>
        <taxon>Apiales</taxon>
        <taxon>Apiaceae</taxon>
        <taxon>Apioideae</taxon>
        <taxon>apioid superclade</taxon>
        <taxon>Tordylieae</taxon>
        <taxon>Tordyliinae</taxon>
        <taxon>Heracleum</taxon>
    </lineage>
</organism>
<evidence type="ECO:0000259" key="2">
    <source>
        <dbReference type="Pfam" id="PF13966"/>
    </source>
</evidence>
<dbReference type="PANTHER" id="PTHR33116:SF86">
    <property type="entry name" value="REVERSE TRANSCRIPTASE DOMAIN-CONTAINING PROTEIN"/>
    <property type="match status" value="1"/>
</dbReference>
<protein>
    <recommendedName>
        <fullName evidence="5">RNase H type-1 domain-containing protein</fullName>
    </recommendedName>
</protein>